<keyword evidence="5" id="KW-1185">Reference proteome</keyword>
<dbReference type="Gene3D" id="3.40.50.720">
    <property type="entry name" value="NAD(P)-binding Rossmann-like Domain"/>
    <property type="match status" value="1"/>
</dbReference>
<organism evidence="4 5">
    <name type="scientific">Neonectria ditissima</name>
    <dbReference type="NCBI Taxonomy" id="78410"/>
    <lineage>
        <taxon>Eukaryota</taxon>
        <taxon>Fungi</taxon>
        <taxon>Dikarya</taxon>
        <taxon>Ascomycota</taxon>
        <taxon>Pezizomycotina</taxon>
        <taxon>Sordariomycetes</taxon>
        <taxon>Hypocreomycetidae</taxon>
        <taxon>Hypocreales</taxon>
        <taxon>Nectriaceae</taxon>
        <taxon>Neonectria</taxon>
    </lineage>
</organism>
<dbReference type="STRING" id="78410.A0A0P7BBX2"/>
<keyword evidence="2" id="KW-0521">NADP</keyword>
<comment type="caution">
    <text evidence="4">The sequence shown here is derived from an EMBL/GenBank/DDBJ whole genome shotgun (WGS) entry which is preliminary data.</text>
</comment>
<dbReference type="PROSITE" id="PS00061">
    <property type="entry name" value="ADH_SHORT"/>
    <property type="match status" value="1"/>
</dbReference>
<dbReference type="PRINTS" id="PR00081">
    <property type="entry name" value="GDHRDH"/>
</dbReference>
<dbReference type="Proteomes" id="UP000050424">
    <property type="component" value="Unassembled WGS sequence"/>
</dbReference>
<dbReference type="EMBL" id="LKCW01000137">
    <property type="protein sequence ID" value="KPM38347.1"/>
    <property type="molecule type" value="Genomic_DNA"/>
</dbReference>
<dbReference type="PANTHER" id="PTHR24322">
    <property type="entry name" value="PKSB"/>
    <property type="match status" value="1"/>
</dbReference>
<protein>
    <recommendedName>
        <fullName evidence="6">Short-chain dehydrogenase/reductase family 16C member 6</fullName>
    </recommendedName>
</protein>
<dbReference type="SUPFAM" id="SSF51735">
    <property type="entry name" value="NAD(P)-binding Rossmann-fold domains"/>
    <property type="match status" value="1"/>
</dbReference>
<evidence type="ECO:0000313" key="5">
    <source>
        <dbReference type="Proteomes" id="UP000050424"/>
    </source>
</evidence>
<dbReference type="InterPro" id="IPR036291">
    <property type="entry name" value="NAD(P)-bd_dom_sf"/>
</dbReference>
<evidence type="ECO:0000256" key="1">
    <source>
        <dbReference type="ARBA" id="ARBA00006484"/>
    </source>
</evidence>
<name>A0A0P7BBX2_9HYPO</name>
<evidence type="ECO:0008006" key="6">
    <source>
        <dbReference type="Google" id="ProtNLM"/>
    </source>
</evidence>
<keyword evidence="3" id="KW-0560">Oxidoreductase</keyword>
<evidence type="ECO:0000256" key="3">
    <source>
        <dbReference type="ARBA" id="ARBA00023002"/>
    </source>
</evidence>
<dbReference type="OrthoDB" id="10253736at2759"/>
<dbReference type="GO" id="GO:0016616">
    <property type="term" value="F:oxidoreductase activity, acting on the CH-OH group of donors, NAD or NADP as acceptor"/>
    <property type="evidence" value="ECO:0007669"/>
    <property type="project" value="TreeGrafter"/>
</dbReference>
<sequence length="329" mass="35148">MSLPALSQFNLPIPVEVKKILDSVASDERLSRYLPGGLLLSGLGLAYVANQYLSSRALNYGTKAKFDWDKEIILITGGSNGIGAATVQKLLKRGNQIVVVDVLPLTYKQDGGRKDSSVTIPDPNSPPGLTLFLSEVGDPTVIIANAGICRGRPILAAQKKDIELTFGVNTLGLIWTIKAFLPSLVARNHGHVLIVASQTGHTTTAGVTDYSASKAAAIAIYEGIHTEMKHVYKAPAVRVSCISPSHVQTAMFTGVHSVPGMSSLTPTFLAEKICGILYSGRAQNVMVPRSAYATTLMRVLPDWVRVYLQDLAAGAFTDLKPHDPLSKSA</sequence>
<reference evidence="4 5" key="1">
    <citation type="submission" date="2015-09" db="EMBL/GenBank/DDBJ databases">
        <title>Draft genome of a European isolate of the apple canker pathogen Neonectria ditissima.</title>
        <authorList>
            <person name="Gomez-Cortecero A."/>
            <person name="Harrison R.J."/>
            <person name="Armitage A.D."/>
        </authorList>
    </citation>
    <scope>NUCLEOTIDE SEQUENCE [LARGE SCALE GENOMIC DNA]</scope>
    <source>
        <strain evidence="4 5">R09/05</strain>
    </source>
</reference>
<dbReference type="AlphaFoldDB" id="A0A0P7BBX2"/>
<dbReference type="Pfam" id="PF00106">
    <property type="entry name" value="adh_short"/>
    <property type="match status" value="1"/>
</dbReference>
<dbReference type="InterPro" id="IPR020904">
    <property type="entry name" value="Sc_DH/Rdtase_CS"/>
</dbReference>
<gene>
    <name evidence="4" type="ORF">AK830_g8235</name>
</gene>
<accession>A0A0P7BBX2</accession>
<dbReference type="PANTHER" id="PTHR24322:SF736">
    <property type="entry name" value="RETINOL DEHYDROGENASE 10"/>
    <property type="match status" value="1"/>
</dbReference>
<proteinExistence type="inferred from homology"/>
<dbReference type="InterPro" id="IPR002347">
    <property type="entry name" value="SDR_fam"/>
</dbReference>
<evidence type="ECO:0000256" key="2">
    <source>
        <dbReference type="ARBA" id="ARBA00022857"/>
    </source>
</evidence>
<comment type="similarity">
    <text evidence="1">Belongs to the short-chain dehydrogenases/reductases (SDR) family.</text>
</comment>
<evidence type="ECO:0000313" key="4">
    <source>
        <dbReference type="EMBL" id="KPM38347.1"/>
    </source>
</evidence>